<evidence type="ECO:0000313" key="1">
    <source>
        <dbReference type="Proteomes" id="UP000036681"/>
    </source>
</evidence>
<dbReference type="PANTHER" id="PTHR15192">
    <property type="entry name" value="PROTEIN CBG05349"/>
    <property type="match status" value="1"/>
</dbReference>
<accession>A0A0M3IK72</accession>
<evidence type="ECO:0000313" key="2">
    <source>
        <dbReference type="WBParaSite" id="ALUE_0001912301-mRNA-1"/>
    </source>
</evidence>
<keyword evidence="1" id="KW-1185">Reference proteome</keyword>
<organism evidence="1 2">
    <name type="scientific">Ascaris lumbricoides</name>
    <name type="common">Giant roundworm</name>
    <dbReference type="NCBI Taxonomy" id="6252"/>
    <lineage>
        <taxon>Eukaryota</taxon>
        <taxon>Metazoa</taxon>
        <taxon>Ecdysozoa</taxon>
        <taxon>Nematoda</taxon>
        <taxon>Chromadorea</taxon>
        <taxon>Rhabditida</taxon>
        <taxon>Spirurina</taxon>
        <taxon>Ascaridomorpha</taxon>
        <taxon>Ascaridoidea</taxon>
        <taxon>Ascarididae</taxon>
        <taxon>Ascaris</taxon>
    </lineage>
</organism>
<sequence length="116" mass="13415">MPFYNPQHPHPNIVVHEKLCEHIDEPLTEQDLSWLNDEIELSGYAARPLPLLYDSLVRPEADMGLTRASLLRWECDPQRSIPHIVIGETNIGGSWNEYDDEVRFETSTSFYIISSF</sequence>
<dbReference type="InterPro" id="IPR029731">
    <property type="entry name" value="OSGIN1/2"/>
</dbReference>
<dbReference type="AlphaFoldDB" id="A0A0M3IK72"/>
<protein>
    <submittedName>
        <fullName evidence="2">SMI1/KNR4 family protein</fullName>
    </submittedName>
</protein>
<dbReference type="PANTHER" id="PTHR15192:SF8">
    <property type="entry name" value="FAD_NAD(P)-BINDING DOMAIN-CONTAINING PROTEIN"/>
    <property type="match status" value="1"/>
</dbReference>
<proteinExistence type="predicted"/>
<dbReference type="Proteomes" id="UP000036681">
    <property type="component" value="Unplaced"/>
</dbReference>
<name>A0A0M3IK72_ASCLU</name>
<reference evidence="2" key="1">
    <citation type="submission" date="2017-02" db="UniProtKB">
        <authorList>
            <consortium name="WormBaseParasite"/>
        </authorList>
    </citation>
    <scope>IDENTIFICATION</scope>
</reference>
<dbReference type="WBParaSite" id="ALUE_0001912301-mRNA-1">
    <property type="protein sequence ID" value="ALUE_0001912301-mRNA-1"/>
    <property type="gene ID" value="ALUE_0001912301"/>
</dbReference>